<evidence type="ECO:0000313" key="2">
    <source>
        <dbReference type="Proteomes" id="UP000192940"/>
    </source>
</evidence>
<protein>
    <submittedName>
        <fullName evidence="1">Glutathione synthase/Ribosomal protein S6 modification enzyme (Glutaminyl transferase)</fullName>
    </submittedName>
</protein>
<dbReference type="Gene3D" id="3.30.470.20">
    <property type="entry name" value="ATP-grasp fold, B domain"/>
    <property type="match status" value="1"/>
</dbReference>
<dbReference type="InterPro" id="IPR026838">
    <property type="entry name" value="YheC/D"/>
</dbReference>
<keyword evidence="2" id="KW-1185">Reference proteome</keyword>
<dbReference type="RefSeq" id="WP_208918276.1">
    <property type="nucleotide sequence ID" value="NZ_LT840184.1"/>
</dbReference>
<organism evidence="1 2">
    <name type="scientific">Paenibacillus uliginis N3/975</name>
    <dbReference type="NCBI Taxonomy" id="1313296"/>
    <lineage>
        <taxon>Bacteria</taxon>
        <taxon>Bacillati</taxon>
        <taxon>Bacillota</taxon>
        <taxon>Bacilli</taxon>
        <taxon>Bacillales</taxon>
        <taxon>Paenibacillaceae</taxon>
        <taxon>Paenibacillus</taxon>
    </lineage>
</organism>
<dbReference type="EMBL" id="LT840184">
    <property type="protein sequence ID" value="SMF76529.1"/>
    <property type="molecule type" value="Genomic_DNA"/>
</dbReference>
<dbReference type="GO" id="GO:0016740">
    <property type="term" value="F:transferase activity"/>
    <property type="evidence" value="ECO:0007669"/>
    <property type="project" value="UniProtKB-KW"/>
</dbReference>
<dbReference type="SUPFAM" id="SSF56059">
    <property type="entry name" value="Glutathione synthetase ATP-binding domain-like"/>
    <property type="match status" value="1"/>
</dbReference>
<gene>
    <name evidence="1" type="ORF">SAMN05661091_1320</name>
</gene>
<accession>A0A1X7GXZ9</accession>
<sequence>MPSDYIGTLGVMVCRRTGSPPFAEKEYLRELCLASSCLGITVFVFFPEDKPDSVKLNHLISGYTYRRGGWEKRNFPVPDIIYDRCLFKNTDETSSAAAFLSDLPDGRWSMWSRGLPGKIRVYNLLKREQCLSPYLPHTLSYNGSESLNQALSLFDGKLFLKPSGGSHGKHTLYVHCTGNEETVLQGRDRSNSIFKMTLPTGELSSWVKKFTGRRRFIIQPYLKLTSCAGKPYDVRVLVQKNARGRWATTGMAVRQGPAEGMTSNLHGGGTALPVPSFLESQFSAPVSDNIIACINQLSDLIPPILEGGFGRLGELGIDFGIDCFGKVWLLEVNSKPGRRAFRQTGDIPAAKLSVENPLRYARYLLLRQLRRVNT</sequence>
<keyword evidence="1" id="KW-0808">Transferase</keyword>
<evidence type="ECO:0000313" key="1">
    <source>
        <dbReference type="EMBL" id="SMF76529.1"/>
    </source>
</evidence>
<dbReference type="Proteomes" id="UP000192940">
    <property type="component" value="Chromosome I"/>
</dbReference>
<dbReference type="Pfam" id="PF14398">
    <property type="entry name" value="ATPgrasp_YheCD"/>
    <property type="match status" value="1"/>
</dbReference>
<name>A0A1X7GXZ9_9BACL</name>
<reference evidence="1 2" key="1">
    <citation type="submission" date="2017-04" db="EMBL/GenBank/DDBJ databases">
        <authorList>
            <person name="Afonso C.L."/>
            <person name="Miller P.J."/>
            <person name="Scott M.A."/>
            <person name="Spackman E."/>
            <person name="Goraichik I."/>
            <person name="Dimitrov K.M."/>
            <person name="Suarez D.L."/>
            <person name="Swayne D.E."/>
        </authorList>
    </citation>
    <scope>NUCLEOTIDE SEQUENCE [LARGE SCALE GENOMIC DNA]</scope>
    <source>
        <strain evidence="1 2">N3/975</strain>
    </source>
</reference>
<dbReference type="AlphaFoldDB" id="A0A1X7GXZ9"/>
<proteinExistence type="predicted"/>
<dbReference type="STRING" id="1313296.SAMN05661091_1320"/>